<protein>
    <recommendedName>
        <fullName evidence="2">Gp5/Type VI secretion system Vgr protein OB-fold domain-containing protein</fullName>
    </recommendedName>
</protein>
<accession>A0A150RRR9</accession>
<dbReference type="Gene3D" id="4.10.220.110">
    <property type="match status" value="1"/>
</dbReference>
<organism evidence="3 4">
    <name type="scientific">Sorangium cellulosum</name>
    <name type="common">Polyangium cellulosum</name>
    <dbReference type="NCBI Taxonomy" id="56"/>
    <lineage>
        <taxon>Bacteria</taxon>
        <taxon>Pseudomonadati</taxon>
        <taxon>Myxococcota</taxon>
        <taxon>Polyangia</taxon>
        <taxon>Polyangiales</taxon>
        <taxon>Polyangiaceae</taxon>
        <taxon>Sorangium</taxon>
    </lineage>
</organism>
<dbReference type="SUPFAM" id="SSF69349">
    <property type="entry name" value="Phage fibre proteins"/>
    <property type="match status" value="2"/>
</dbReference>
<dbReference type="InterPro" id="IPR037026">
    <property type="entry name" value="Vgr_OB-fold_dom_sf"/>
</dbReference>
<evidence type="ECO:0000256" key="1">
    <source>
        <dbReference type="ARBA" id="ARBA00005558"/>
    </source>
</evidence>
<dbReference type="Gene3D" id="2.30.110.50">
    <property type="match status" value="1"/>
</dbReference>
<dbReference type="AlphaFoldDB" id="A0A150RRR9"/>
<sequence length="766" mass="84135">MAMKDVVSISSSVLPEAARVLGVRGTEGISRPYCFEIYLALTSDDSRDIDMADTIGAKATLTLDRDDDDTPPFVFHGILSTLELVQETYSRALFRATLVPHLWQLTLTQHSRIFTDQTIPDIIKAILEDGGLLPEDYELRLYGGYKPHEHVCQYRESHLDFISRWMEREGLYYYFEHEGSSEKLIITDKSSAHGPIERTPVRYHPVSDTDVVAGASLSSFLCRHTALPARVKLRDYDYARPLLDVSGSAPVSMTGIGEINQHAGRFFTPEEGARLAKIRAEELLARQVVAQGGGTAPFFRPGYLFELEDHPRGALNAKYLITQTEHVAIAAGGGAEIKKLLGVESDDVYRMEFKAIPAGVQYRAESRTPWPRIYGFENGTIDGEAESEYAQVDDHGRYAVKFEFDESPLKDGKASTWVRMLQPHGGGVEGWHFPLRKGVEVLFTFLGGDPDLPVIAGVVPNALNPSPVTSQNRTTNIIQTGGRNRLELEDQDGGQRVTLSTPTKNTFLRMGAPNDDSNLYLNTDGMTYLYIGEDLDLWTVGHKKEWVDQSSTEWIVGPFRTVVDNLVTETYKDKQVTTVAKGREETVTTGGYKLTVSAGGATVDITDPSTFKVHGTLLEEVDGALTQTYKAGVTQNVTGAVNQTISLDYNLTCNKMNVTNKGDEILTTLGSFIGTTISATSETTVGIKNENLIGGKIESVVGLKFEALLAANIEIHVGPHVEIKTADIKAKAAEIRTKALELWATHGPTIKQAALDLAIAAAHIRL</sequence>
<dbReference type="InterPro" id="IPR017847">
    <property type="entry name" value="T6SS_RhsGE_Vgr_subset"/>
</dbReference>
<dbReference type="SUPFAM" id="SSF69255">
    <property type="entry name" value="gp5 N-terminal domain-like"/>
    <property type="match status" value="1"/>
</dbReference>
<comment type="similarity">
    <text evidence="1">Belongs to the VgrG protein family.</text>
</comment>
<comment type="caution">
    <text evidence="3">The sequence shown here is derived from an EMBL/GenBank/DDBJ whole genome shotgun (WGS) entry which is preliminary data.</text>
</comment>
<dbReference type="NCBIfam" id="TIGR01646">
    <property type="entry name" value="vgr_GE"/>
    <property type="match status" value="1"/>
</dbReference>
<gene>
    <name evidence="3" type="ORF">BE18_12920</name>
</gene>
<evidence type="ECO:0000313" key="4">
    <source>
        <dbReference type="Proteomes" id="UP000075515"/>
    </source>
</evidence>
<dbReference type="EMBL" id="JEMC01003201">
    <property type="protein sequence ID" value="KYF82957.1"/>
    <property type="molecule type" value="Genomic_DNA"/>
</dbReference>
<proteinExistence type="inferred from homology"/>
<dbReference type="Pfam" id="PF05954">
    <property type="entry name" value="Phage_GPD"/>
    <property type="match status" value="1"/>
</dbReference>
<evidence type="ECO:0000259" key="2">
    <source>
        <dbReference type="Pfam" id="PF04717"/>
    </source>
</evidence>
<evidence type="ECO:0000313" key="3">
    <source>
        <dbReference type="EMBL" id="KYF82957.1"/>
    </source>
</evidence>
<dbReference type="InterPro" id="IPR006533">
    <property type="entry name" value="T6SS_Vgr_RhsGE"/>
</dbReference>
<feature type="domain" description="Gp5/Type VI secretion system Vgr protein OB-fold" evidence="2">
    <location>
        <begin position="399"/>
        <end position="458"/>
    </location>
</feature>
<name>A0A150RRR9_SORCE</name>
<dbReference type="NCBIfam" id="TIGR03361">
    <property type="entry name" value="VI_Rhs_Vgr"/>
    <property type="match status" value="1"/>
</dbReference>
<dbReference type="SUPFAM" id="SSF69279">
    <property type="entry name" value="Phage tail proteins"/>
    <property type="match status" value="2"/>
</dbReference>
<dbReference type="Pfam" id="PF04717">
    <property type="entry name" value="Phage_base_V"/>
    <property type="match status" value="1"/>
</dbReference>
<dbReference type="InterPro" id="IPR006531">
    <property type="entry name" value="Gp5/Vgr_OB"/>
</dbReference>
<dbReference type="Gene3D" id="3.55.50.10">
    <property type="entry name" value="Baseplate protein-like domains"/>
    <property type="match status" value="1"/>
</dbReference>
<dbReference type="Proteomes" id="UP000075515">
    <property type="component" value="Unassembled WGS sequence"/>
</dbReference>
<dbReference type="Gene3D" id="2.40.50.230">
    <property type="entry name" value="Gp5 N-terminal domain"/>
    <property type="match status" value="1"/>
</dbReference>
<reference evidence="3 4" key="1">
    <citation type="submission" date="2014-02" db="EMBL/GenBank/DDBJ databases">
        <title>The small core and large imbalanced accessory genome model reveals a collaborative survival strategy of Sorangium cellulosum strains in nature.</title>
        <authorList>
            <person name="Han K."/>
            <person name="Peng R."/>
            <person name="Blom J."/>
            <person name="Li Y.-Z."/>
        </authorList>
    </citation>
    <scope>NUCLEOTIDE SEQUENCE [LARGE SCALE GENOMIC DNA]</scope>
    <source>
        <strain evidence="3 4">So0149</strain>
    </source>
</reference>